<name>A0A0D1DUN4_MYCMD</name>
<dbReference type="AlphaFoldDB" id="A0A0D1DUN4"/>
<gene>
    <name evidence="2" type="ORF">UMAG_05300</name>
</gene>
<dbReference type="InParanoid" id="A0A0D1DUN4"/>
<evidence type="ECO:0000313" key="2">
    <source>
        <dbReference type="EMBL" id="KIS66300.1"/>
    </source>
</evidence>
<dbReference type="GeneID" id="23565228"/>
<dbReference type="KEGG" id="uma:UMAG_05300"/>
<proteinExistence type="predicted"/>
<keyword evidence="1" id="KW-0732">Signal</keyword>
<sequence>MHATFLFFLFALVTLHLHAWALPSQKPALSDKESPHLEKRDPTQRYNLRTVSLNQDSFRELVRLLGYQVSFLGYSASKVEPHLQNTDSIQSMMGLIHRQMSSFPNRRQFIPLTSKDRNIRTYAMPLFLDEFKRHREVLGNFAGAGYGDNVGSQRALIFGVRRPNLLDLTLYRGPTGGEPAIVELYGIASFKNARTFHSRVELPWQDRYIAQSLHEILR</sequence>
<feature type="chain" id="PRO_5002229350" evidence="1">
    <location>
        <begin position="22"/>
        <end position="218"/>
    </location>
</feature>
<dbReference type="OrthoDB" id="2546466at2759"/>
<dbReference type="Proteomes" id="UP000000561">
    <property type="component" value="Chromosome 19"/>
</dbReference>
<keyword evidence="3" id="KW-1185">Reference proteome</keyword>
<evidence type="ECO:0000313" key="3">
    <source>
        <dbReference type="Proteomes" id="UP000000561"/>
    </source>
</evidence>
<accession>A0A0D1DUN4</accession>
<feature type="signal peptide" evidence="1">
    <location>
        <begin position="1"/>
        <end position="21"/>
    </location>
</feature>
<dbReference type="VEuPathDB" id="FungiDB:UMAG_05300"/>
<dbReference type="RefSeq" id="XP_011392013.1">
    <property type="nucleotide sequence ID" value="XM_011393711.1"/>
</dbReference>
<dbReference type="EMBL" id="CM003158">
    <property type="protein sequence ID" value="KIS66300.1"/>
    <property type="molecule type" value="Genomic_DNA"/>
</dbReference>
<evidence type="ECO:0000256" key="1">
    <source>
        <dbReference type="SAM" id="SignalP"/>
    </source>
</evidence>
<dbReference type="eggNOG" id="ENOG502RDR6">
    <property type="taxonomic scope" value="Eukaryota"/>
</dbReference>
<protein>
    <submittedName>
        <fullName evidence="2">Uncharacterized protein</fullName>
    </submittedName>
</protein>
<reference evidence="2 3" key="1">
    <citation type="journal article" date="2006" name="Nature">
        <title>Insights from the genome of the biotrophic fungal plant pathogen Ustilago maydis.</title>
        <authorList>
            <person name="Kamper J."/>
            <person name="Kahmann R."/>
            <person name="Bolker M."/>
            <person name="Ma L.J."/>
            <person name="Brefort T."/>
            <person name="Saville B.J."/>
            <person name="Banuett F."/>
            <person name="Kronstad J.W."/>
            <person name="Gold S.E."/>
            <person name="Muller O."/>
            <person name="Perlin M.H."/>
            <person name="Wosten H.A."/>
            <person name="de Vries R."/>
            <person name="Ruiz-Herrera J."/>
            <person name="Reynaga-Pena C.G."/>
            <person name="Snetselaar K."/>
            <person name="McCann M."/>
            <person name="Perez-Martin J."/>
            <person name="Feldbrugge M."/>
            <person name="Basse C.W."/>
            <person name="Steinberg G."/>
            <person name="Ibeas J.I."/>
            <person name="Holloman W."/>
            <person name="Guzman P."/>
            <person name="Farman M."/>
            <person name="Stajich J.E."/>
            <person name="Sentandreu R."/>
            <person name="Gonzalez-Prieto J.M."/>
            <person name="Kennell J.C."/>
            <person name="Molina L."/>
            <person name="Schirawski J."/>
            <person name="Mendoza-Mendoza A."/>
            <person name="Greilinger D."/>
            <person name="Munch K."/>
            <person name="Rossel N."/>
            <person name="Scherer M."/>
            <person name="Vranes M."/>
            <person name="Ladendorf O."/>
            <person name="Vincon V."/>
            <person name="Fuchs U."/>
            <person name="Sandrock B."/>
            <person name="Meng S."/>
            <person name="Ho E.C."/>
            <person name="Cahill M.J."/>
            <person name="Boyce K.J."/>
            <person name="Klose J."/>
            <person name="Klosterman S.J."/>
            <person name="Deelstra H.J."/>
            <person name="Ortiz-Castellanos L."/>
            <person name="Li W."/>
            <person name="Sanchez-Alonso P."/>
            <person name="Schreier P.H."/>
            <person name="Hauser-Hahn I."/>
            <person name="Vaupel M."/>
            <person name="Koopmann E."/>
            <person name="Friedrich G."/>
            <person name="Voss H."/>
            <person name="Schluter T."/>
            <person name="Margolis J."/>
            <person name="Platt D."/>
            <person name="Swimmer C."/>
            <person name="Gnirke A."/>
            <person name="Chen F."/>
            <person name="Vysotskaia V."/>
            <person name="Mannhaupt G."/>
            <person name="Guldener U."/>
            <person name="Munsterkotter M."/>
            <person name="Haase D."/>
            <person name="Oesterheld M."/>
            <person name="Mewes H.W."/>
            <person name="Mauceli E.W."/>
            <person name="DeCaprio D."/>
            <person name="Wade C.M."/>
            <person name="Butler J."/>
            <person name="Young S."/>
            <person name="Jaffe D.B."/>
            <person name="Calvo S."/>
            <person name="Nusbaum C."/>
            <person name="Galagan J."/>
            <person name="Birren B.W."/>
        </authorList>
    </citation>
    <scope>NUCLEOTIDE SEQUENCE [LARGE SCALE GENOMIC DNA]</scope>
    <source>
        <strain evidence="3">DSM 14603 / FGSC 9021 / UM521</strain>
    </source>
</reference>
<organism evidence="2 3">
    <name type="scientific">Mycosarcoma maydis</name>
    <name type="common">Corn smut fungus</name>
    <name type="synonym">Ustilago maydis</name>
    <dbReference type="NCBI Taxonomy" id="5270"/>
    <lineage>
        <taxon>Eukaryota</taxon>
        <taxon>Fungi</taxon>
        <taxon>Dikarya</taxon>
        <taxon>Basidiomycota</taxon>
        <taxon>Ustilaginomycotina</taxon>
        <taxon>Ustilaginomycetes</taxon>
        <taxon>Ustilaginales</taxon>
        <taxon>Ustilaginaceae</taxon>
        <taxon>Mycosarcoma</taxon>
    </lineage>
</organism>